<comment type="caution">
    <text evidence="2">The sequence shown here is derived from an EMBL/GenBank/DDBJ whole genome shotgun (WGS) entry which is preliminary data.</text>
</comment>
<feature type="region of interest" description="Disordered" evidence="1">
    <location>
        <begin position="159"/>
        <end position="501"/>
    </location>
</feature>
<name>A0ABN3TKR8_9ACTN</name>
<feature type="compositionally biased region" description="Gly residues" evidence="1">
    <location>
        <begin position="287"/>
        <end position="306"/>
    </location>
</feature>
<sequence>MGDDDNVTVLRPRNAAPPGLPPLPPPPPGRPSPSPTPPTAPPPGPPPSSGAVPVPASNGRPSAADSIAAATAPGLPTPPPPPPVPATFRSDGLDGGDDDEGEEIGMGTLGLAAVLAVALAALQGTAGAITDWRQRRMEAAAEAAPLRAARLKLQEAQMKADAASTGGGGRVPSSNEYGRRSLARTGSGGGGSGGGSRGGGSSSGGRTGPGRSLASSGGTGSRTGSPSGSVGTGPGRKGGGSSSGLSGSSTRSTGTGKESSGKRSSSGSGSGGGGKAGGSGKDASGGPSSGRGSGSSDGSGSSGGRRPGVLGQLALDRSKRRTSRDAAAQKEAARQQKADLAERKRAGKDGGDRDTEGKATGKGGGKSAGTDRVTLGKALGDEARSRAEERLRRRREDPDPPFLRRVPRDGAETAEGAAATSTEGDTAKTGKSGPETPAGGATTSAPGSTAGTAPGGPGTATGGPTSTGPGAGSTTGPDGATGTGWEYWEPPGGGGRRNPWDSLFEAEWDARVVWTVEQVDPPGAHAKRWEPDAIAPARAGLPAGAPSSTTTAAPAATVTTTKETRVSAPLIPTPRAGGAASEHLTDVTLDDVLKSLEKSKTDCFATYDECADLADKALQLRDQLHALADELAERHNVIGRLTSAAMHRLGESMDLLARRAEAMRTESLHAAESVELAHDEMHDAYKPVQQATADAGLVMPSARIHNED</sequence>
<gene>
    <name evidence="2" type="ORF">GCM10010310_79090</name>
</gene>
<accession>A0ABN3TKR8</accession>
<feature type="compositionally biased region" description="Low complexity" evidence="1">
    <location>
        <begin position="49"/>
        <end position="74"/>
    </location>
</feature>
<feature type="compositionally biased region" description="Basic and acidic residues" evidence="1">
    <location>
        <begin position="379"/>
        <end position="398"/>
    </location>
</feature>
<feature type="compositionally biased region" description="Pro residues" evidence="1">
    <location>
        <begin position="75"/>
        <end position="85"/>
    </location>
</feature>
<feature type="compositionally biased region" description="Pro residues" evidence="1">
    <location>
        <begin position="18"/>
        <end position="48"/>
    </location>
</feature>
<feature type="compositionally biased region" description="Acidic residues" evidence="1">
    <location>
        <begin position="94"/>
        <end position="103"/>
    </location>
</feature>
<feature type="region of interest" description="Disordered" evidence="1">
    <location>
        <begin position="1"/>
        <end position="105"/>
    </location>
</feature>
<evidence type="ECO:0000256" key="1">
    <source>
        <dbReference type="SAM" id="MobiDB-lite"/>
    </source>
</evidence>
<protein>
    <submittedName>
        <fullName evidence="2">Uncharacterized protein</fullName>
    </submittedName>
</protein>
<feature type="compositionally biased region" description="Gly residues" evidence="1">
    <location>
        <begin position="268"/>
        <end position="280"/>
    </location>
</feature>
<feature type="compositionally biased region" description="Gly residues" evidence="1">
    <location>
        <begin position="186"/>
        <end position="208"/>
    </location>
</feature>
<reference evidence="2 3" key="1">
    <citation type="journal article" date="2019" name="Int. J. Syst. Evol. Microbiol.">
        <title>The Global Catalogue of Microorganisms (GCM) 10K type strain sequencing project: providing services to taxonomists for standard genome sequencing and annotation.</title>
        <authorList>
            <consortium name="The Broad Institute Genomics Platform"/>
            <consortium name="The Broad Institute Genome Sequencing Center for Infectious Disease"/>
            <person name="Wu L."/>
            <person name="Ma J."/>
        </authorList>
    </citation>
    <scope>NUCLEOTIDE SEQUENCE [LARGE SCALE GENOMIC DNA]</scope>
    <source>
        <strain evidence="2 3">JCM 4531</strain>
    </source>
</reference>
<organism evidence="2 3">
    <name type="scientific">Streptomyces violaceolatus</name>
    <dbReference type="NCBI Taxonomy" id="67378"/>
    <lineage>
        <taxon>Bacteria</taxon>
        <taxon>Bacillati</taxon>
        <taxon>Actinomycetota</taxon>
        <taxon>Actinomycetes</taxon>
        <taxon>Kitasatosporales</taxon>
        <taxon>Streptomycetaceae</taxon>
        <taxon>Streptomyces</taxon>
        <taxon>Streptomyces violaceoruber group</taxon>
    </lineage>
</organism>
<feature type="compositionally biased region" description="Low complexity" evidence="1">
    <location>
        <begin position="462"/>
        <end position="490"/>
    </location>
</feature>
<evidence type="ECO:0000313" key="2">
    <source>
        <dbReference type="EMBL" id="GAA2704778.1"/>
    </source>
</evidence>
<evidence type="ECO:0000313" key="3">
    <source>
        <dbReference type="Proteomes" id="UP001499989"/>
    </source>
</evidence>
<dbReference type="Proteomes" id="UP001499989">
    <property type="component" value="Unassembled WGS sequence"/>
</dbReference>
<dbReference type="EMBL" id="BAAASK010000051">
    <property type="protein sequence ID" value="GAA2704778.1"/>
    <property type="molecule type" value="Genomic_DNA"/>
</dbReference>
<keyword evidence="3" id="KW-1185">Reference proteome</keyword>
<feature type="compositionally biased region" description="Low complexity" evidence="1">
    <location>
        <begin position="413"/>
        <end position="424"/>
    </location>
</feature>
<feature type="compositionally biased region" description="Low complexity" evidence="1">
    <location>
        <begin position="209"/>
        <end position="229"/>
    </location>
</feature>
<proteinExistence type="predicted"/>
<feature type="compositionally biased region" description="Gly residues" evidence="1">
    <location>
        <begin position="230"/>
        <end position="242"/>
    </location>
</feature>
<feature type="region of interest" description="Disordered" evidence="1">
    <location>
        <begin position="543"/>
        <end position="564"/>
    </location>
</feature>
<feature type="compositionally biased region" description="Basic and acidic residues" evidence="1">
    <location>
        <begin position="323"/>
        <end position="359"/>
    </location>
</feature>
<feature type="compositionally biased region" description="Low complexity" evidence="1">
    <location>
        <begin position="543"/>
        <end position="561"/>
    </location>
</feature>
<feature type="compositionally biased region" description="Low complexity" evidence="1">
    <location>
        <begin position="243"/>
        <end position="267"/>
    </location>
</feature>
<feature type="compositionally biased region" description="Low complexity" evidence="1">
    <location>
        <begin position="432"/>
        <end position="452"/>
    </location>
</feature>